<keyword evidence="2 3" id="KW-0694">RNA-binding</keyword>
<dbReference type="GO" id="GO:0071555">
    <property type="term" value="P:cell wall organization"/>
    <property type="evidence" value="ECO:0007669"/>
    <property type="project" value="UniProtKB-KW"/>
</dbReference>
<evidence type="ECO:0000313" key="6">
    <source>
        <dbReference type="Proteomes" id="UP000177817"/>
    </source>
</evidence>
<dbReference type="Proteomes" id="UP000177817">
    <property type="component" value="Unassembled WGS sequence"/>
</dbReference>
<keyword evidence="3" id="KW-0133">Cell shape</keyword>
<dbReference type="HAMAP" id="MF_00088">
    <property type="entry name" value="KhpA"/>
    <property type="match status" value="1"/>
</dbReference>
<feature type="region of interest" description="Disordered" evidence="4">
    <location>
        <begin position="80"/>
        <end position="111"/>
    </location>
</feature>
<dbReference type="PANTHER" id="PTHR34654:SF1">
    <property type="entry name" value="RNA-BINDING PROTEIN KHPA"/>
    <property type="match status" value="1"/>
</dbReference>
<comment type="subcellular location">
    <subcellularLocation>
        <location evidence="3">Cytoplasm</location>
    </subcellularLocation>
</comment>
<comment type="similarity">
    <text evidence="3">Belongs to the KhpA RNA-binding protein family.</text>
</comment>
<sequence length="111" mass="12508">MAELDQEFLEYVVKKLVDNPDDVSVERTIDEMGVLLILKVSPKDMGQIIGREGQTARSLRTLLRVIGAKNNARVNLKIYEPEGTRKPDRGGRREERDMGSKVDEAVADLKL</sequence>
<name>A0A1G2BM93_9BACT</name>
<dbReference type="Gene3D" id="3.30.300.20">
    <property type="match status" value="1"/>
</dbReference>
<dbReference type="GO" id="GO:0009252">
    <property type="term" value="P:peptidoglycan biosynthetic process"/>
    <property type="evidence" value="ECO:0007669"/>
    <property type="project" value="UniProtKB-UniRule"/>
</dbReference>
<organism evidence="5 6">
    <name type="scientific">Candidatus Komeilibacteria bacterium RIFCSPHIGHO2_01_FULL_52_14</name>
    <dbReference type="NCBI Taxonomy" id="1798549"/>
    <lineage>
        <taxon>Bacteria</taxon>
        <taxon>Candidatus Komeiliibacteriota</taxon>
    </lineage>
</organism>
<dbReference type="CDD" id="cd22533">
    <property type="entry name" value="KH-II_YlqC-like"/>
    <property type="match status" value="1"/>
</dbReference>
<keyword evidence="1 3" id="KW-0963">Cytoplasm</keyword>
<dbReference type="GO" id="GO:0005737">
    <property type="term" value="C:cytoplasm"/>
    <property type="evidence" value="ECO:0007669"/>
    <property type="project" value="UniProtKB-SubCell"/>
</dbReference>
<keyword evidence="3" id="KW-0961">Cell wall biogenesis/degradation</keyword>
<reference evidence="5 6" key="1">
    <citation type="journal article" date="2016" name="Nat. Commun.">
        <title>Thousands of microbial genomes shed light on interconnected biogeochemical processes in an aquifer system.</title>
        <authorList>
            <person name="Anantharaman K."/>
            <person name="Brown C.T."/>
            <person name="Hug L.A."/>
            <person name="Sharon I."/>
            <person name="Castelle C.J."/>
            <person name="Probst A.J."/>
            <person name="Thomas B.C."/>
            <person name="Singh A."/>
            <person name="Wilkins M.J."/>
            <person name="Karaoz U."/>
            <person name="Brodie E.L."/>
            <person name="Williams K.H."/>
            <person name="Hubbard S.S."/>
            <person name="Banfield J.F."/>
        </authorList>
    </citation>
    <scope>NUCLEOTIDE SEQUENCE [LARGE SCALE GENOMIC DNA]</scope>
</reference>
<dbReference type="Pfam" id="PF13083">
    <property type="entry name" value="KH_KhpA-B"/>
    <property type="match status" value="1"/>
</dbReference>
<protein>
    <recommendedName>
        <fullName evidence="3">RNA-binding protein KhpA</fullName>
    </recommendedName>
    <alternativeName>
        <fullName evidence="3">KH-domain protein A</fullName>
    </alternativeName>
</protein>
<comment type="subunit">
    <text evidence="3">Forms a complex with KhpB.</text>
</comment>
<dbReference type="PANTHER" id="PTHR34654">
    <property type="entry name" value="UPF0109 PROTEIN SCO5592"/>
    <property type="match status" value="1"/>
</dbReference>
<comment type="function">
    <text evidence="3">A probable RNA chaperone. Forms a complex with KhpB which binds to cellular RNA and controls its expression. Plays a role in peptidoglycan (PG) homeostasis and cell length regulation.</text>
</comment>
<proteinExistence type="inferred from homology"/>
<evidence type="ECO:0000256" key="4">
    <source>
        <dbReference type="SAM" id="MobiDB-lite"/>
    </source>
</evidence>
<accession>A0A1G2BM93</accession>
<dbReference type="InterPro" id="IPR020627">
    <property type="entry name" value="KhpA"/>
</dbReference>
<comment type="caution">
    <text evidence="5">The sequence shown here is derived from an EMBL/GenBank/DDBJ whole genome shotgun (WGS) entry which is preliminary data.</text>
</comment>
<dbReference type="EMBL" id="MHKK01000012">
    <property type="protein sequence ID" value="OGY90308.1"/>
    <property type="molecule type" value="Genomic_DNA"/>
</dbReference>
<dbReference type="GO" id="GO:0003723">
    <property type="term" value="F:RNA binding"/>
    <property type="evidence" value="ECO:0007669"/>
    <property type="project" value="UniProtKB-UniRule"/>
</dbReference>
<dbReference type="GO" id="GO:0008360">
    <property type="term" value="P:regulation of cell shape"/>
    <property type="evidence" value="ECO:0007669"/>
    <property type="project" value="UniProtKB-KW"/>
</dbReference>
<dbReference type="InterPro" id="IPR009019">
    <property type="entry name" value="KH_sf_prok-type"/>
</dbReference>
<dbReference type="SUPFAM" id="SSF54814">
    <property type="entry name" value="Prokaryotic type KH domain (KH-domain type II)"/>
    <property type="match status" value="1"/>
</dbReference>
<dbReference type="InterPro" id="IPR015946">
    <property type="entry name" value="KH_dom-like_a/b"/>
</dbReference>
<evidence type="ECO:0000256" key="3">
    <source>
        <dbReference type="HAMAP-Rule" id="MF_00088"/>
    </source>
</evidence>
<evidence type="ECO:0000256" key="2">
    <source>
        <dbReference type="ARBA" id="ARBA00022884"/>
    </source>
</evidence>
<keyword evidence="3" id="KW-0143">Chaperone</keyword>
<evidence type="ECO:0000256" key="1">
    <source>
        <dbReference type="ARBA" id="ARBA00022490"/>
    </source>
</evidence>
<evidence type="ECO:0000313" key="5">
    <source>
        <dbReference type="EMBL" id="OGY90308.1"/>
    </source>
</evidence>
<gene>
    <name evidence="3" type="primary">khpA</name>
    <name evidence="5" type="ORF">A2677_01220</name>
</gene>
<dbReference type="AlphaFoldDB" id="A0A1G2BM93"/>